<dbReference type="SUPFAM" id="SSF47413">
    <property type="entry name" value="lambda repressor-like DNA-binding domains"/>
    <property type="match status" value="1"/>
</dbReference>
<dbReference type="RefSeq" id="WP_138834798.1">
    <property type="nucleotide sequence ID" value="NZ_VCNI01000001.1"/>
</dbReference>
<protein>
    <submittedName>
        <fullName evidence="2">Helix-turn-helix transcriptional regulator</fullName>
    </submittedName>
</protein>
<evidence type="ECO:0000259" key="1">
    <source>
        <dbReference type="PROSITE" id="PS50943"/>
    </source>
</evidence>
<evidence type="ECO:0000313" key="3">
    <source>
        <dbReference type="Proteomes" id="UP000751614"/>
    </source>
</evidence>
<dbReference type="CDD" id="cd00093">
    <property type="entry name" value="HTH_XRE"/>
    <property type="match status" value="1"/>
</dbReference>
<comment type="caution">
    <text evidence="2">The sequence shown here is derived from an EMBL/GenBank/DDBJ whole genome shotgun (WGS) entry which is preliminary data.</text>
</comment>
<sequence length="75" mass="8977">MKYPEKEELLRNLALRVKELRKIKDVTQEEALHDTGIQFSRIEQGKRDVQLSTILKLCHYFEISMAEFFDDTFEN</sequence>
<gene>
    <name evidence="2" type="ORF">FGG15_07465</name>
</gene>
<dbReference type="Gene3D" id="1.10.260.40">
    <property type="entry name" value="lambda repressor-like DNA-binding domains"/>
    <property type="match status" value="1"/>
</dbReference>
<name>A0ABY2WQV0_9FLAO</name>
<keyword evidence="3" id="KW-1185">Reference proteome</keyword>
<dbReference type="EMBL" id="VCNI01000001">
    <property type="protein sequence ID" value="TMU57373.1"/>
    <property type="molecule type" value="Genomic_DNA"/>
</dbReference>
<dbReference type="Pfam" id="PF13443">
    <property type="entry name" value="HTH_26"/>
    <property type="match status" value="1"/>
</dbReference>
<dbReference type="PROSITE" id="PS50943">
    <property type="entry name" value="HTH_CROC1"/>
    <property type="match status" value="1"/>
</dbReference>
<proteinExistence type="predicted"/>
<dbReference type="InterPro" id="IPR010982">
    <property type="entry name" value="Lambda_DNA-bd_dom_sf"/>
</dbReference>
<feature type="domain" description="HTH cro/C1-type" evidence="1">
    <location>
        <begin position="17"/>
        <end position="68"/>
    </location>
</feature>
<reference evidence="2 3" key="1">
    <citation type="submission" date="2019-05" db="EMBL/GenBank/DDBJ databases">
        <title>Flagellimonas sp. AsT0115, sp. nov., isolated from a marine red algae, Asparagopsis taxiformis.</title>
        <authorList>
            <person name="Kim J."/>
            <person name="Jeong S.E."/>
            <person name="Jeon C.O."/>
        </authorList>
    </citation>
    <scope>NUCLEOTIDE SEQUENCE [LARGE SCALE GENOMIC DNA]</scope>
    <source>
        <strain evidence="2 3">AsT0115</strain>
    </source>
</reference>
<accession>A0ABY2WQV0</accession>
<evidence type="ECO:0000313" key="2">
    <source>
        <dbReference type="EMBL" id="TMU57373.1"/>
    </source>
</evidence>
<dbReference type="SMART" id="SM00530">
    <property type="entry name" value="HTH_XRE"/>
    <property type="match status" value="1"/>
</dbReference>
<dbReference type="Proteomes" id="UP000751614">
    <property type="component" value="Unassembled WGS sequence"/>
</dbReference>
<dbReference type="InterPro" id="IPR001387">
    <property type="entry name" value="Cro/C1-type_HTH"/>
</dbReference>
<organism evidence="2 3">
    <name type="scientific">Flagellimonas algicola</name>
    <dbReference type="NCBI Taxonomy" id="2583815"/>
    <lineage>
        <taxon>Bacteria</taxon>
        <taxon>Pseudomonadati</taxon>
        <taxon>Bacteroidota</taxon>
        <taxon>Flavobacteriia</taxon>
        <taxon>Flavobacteriales</taxon>
        <taxon>Flavobacteriaceae</taxon>
        <taxon>Flagellimonas</taxon>
    </lineage>
</organism>